<comment type="caution">
    <text evidence="3">The sequence shown here is derived from an EMBL/GenBank/DDBJ whole genome shotgun (WGS) entry which is preliminary data.</text>
</comment>
<feature type="region of interest" description="Disordered" evidence="1">
    <location>
        <begin position="220"/>
        <end position="239"/>
    </location>
</feature>
<proteinExistence type="predicted"/>
<protein>
    <submittedName>
        <fullName evidence="3">Uncharacterized protein</fullName>
    </submittedName>
</protein>
<sequence>MRSSTLLALIAAFGPLAVLSSPYYPPEWVEIEIITISPDTARPNHPPGGPATKTHSSHNATITSGTKKVQEVVPDECENEDTSSSTAFATGLANAYNGGSVNSSLPTTLSTVVADKFRRQEDSSAMPPPATLALDKLRHRQVDGSASSTTSMPAGISPPAGIVAGTGAYPTLTTTAGSHKKIKAPCAKGPVKKPVKMKNGETMMMTLTGGLVTALPAAASSSSAADGGPAAMSTSSAAM</sequence>
<feature type="signal peptide" evidence="2">
    <location>
        <begin position="1"/>
        <end position="20"/>
    </location>
</feature>
<evidence type="ECO:0000256" key="1">
    <source>
        <dbReference type="SAM" id="MobiDB-lite"/>
    </source>
</evidence>
<dbReference type="AlphaFoldDB" id="A0AA39QWH7"/>
<dbReference type="Proteomes" id="UP001166286">
    <property type="component" value="Unassembled WGS sequence"/>
</dbReference>
<keyword evidence="2" id="KW-0732">Signal</keyword>
<evidence type="ECO:0000313" key="3">
    <source>
        <dbReference type="EMBL" id="KAK0510475.1"/>
    </source>
</evidence>
<name>A0AA39QWH7_9LECA</name>
<keyword evidence="4" id="KW-1185">Reference proteome</keyword>
<gene>
    <name evidence="3" type="ORF">JMJ35_006907</name>
</gene>
<organism evidence="3 4">
    <name type="scientific">Cladonia borealis</name>
    <dbReference type="NCBI Taxonomy" id="184061"/>
    <lineage>
        <taxon>Eukaryota</taxon>
        <taxon>Fungi</taxon>
        <taxon>Dikarya</taxon>
        <taxon>Ascomycota</taxon>
        <taxon>Pezizomycotina</taxon>
        <taxon>Lecanoromycetes</taxon>
        <taxon>OSLEUM clade</taxon>
        <taxon>Lecanoromycetidae</taxon>
        <taxon>Lecanorales</taxon>
        <taxon>Lecanorineae</taxon>
        <taxon>Cladoniaceae</taxon>
        <taxon>Cladonia</taxon>
    </lineage>
</organism>
<feature type="compositionally biased region" description="Polar residues" evidence="1">
    <location>
        <begin position="53"/>
        <end position="67"/>
    </location>
</feature>
<accession>A0AA39QWH7</accession>
<evidence type="ECO:0000313" key="4">
    <source>
        <dbReference type="Proteomes" id="UP001166286"/>
    </source>
</evidence>
<feature type="region of interest" description="Disordered" evidence="1">
    <location>
        <begin position="39"/>
        <end position="72"/>
    </location>
</feature>
<evidence type="ECO:0000256" key="2">
    <source>
        <dbReference type="SAM" id="SignalP"/>
    </source>
</evidence>
<feature type="chain" id="PRO_5041422667" evidence="2">
    <location>
        <begin position="21"/>
        <end position="239"/>
    </location>
</feature>
<dbReference type="EMBL" id="JAFEKC020000015">
    <property type="protein sequence ID" value="KAK0510475.1"/>
    <property type="molecule type" value="Genomic_DNA"/>
</dbReference>
<reference evidence="3" key="1">
    <citation type="submission" date="2023-03" db="EMBL/GenBank/DDBJ databases">
        <title>Complete genome of Cladonia borealis.</title>
        <authorList>
            <person name="Park H."/>
        </authorList>
    </citation>
    <scope>NUCLEOTIDE SEQUENCE</scope>
    <source>
        <strain evidence="3">ANT050790</strain>
    </source>
</reference>
<feature type="compositionally biased region" description="Low complexity" evidence="1">
    <location>
        <begin position="220"/>
        <end position="233"/>
    </location>
</feature>